<dbReference type="Proteomes" id="UP000438429">
    <property type="component" value="Unassembled WGS sequence"/>
</dbReference>
<dbReference type="AlphaFoldDB" id="A0A6A4TBJ3"/>
<accession>A0A6A4TBJ3</accession>
<sequence length="176" mass="19744">MTRNKTILRALMKTSCRRHSRDSTWVRYRNHCRDIYKLLTRQYQLIVDQPRATQHLFSDCILFFALSVLASPLREKRAPGAGGCGGELMERVKAVSLQYNISPNRGIRRSNPFRADGRYGGGAVLTGKDGTEKKKKKKPDGGSCAQKEGTSSPRFPVRRDRRNGGECSERAATAGR</sequence>
<proteinExistence type="predicted"/>
<evidence type="ECO:0000313" key="3">
    <source>
        <dbReference type="Proteomes" id="UP000438429"/>
    </source>
</evidence>
<comment type="caution">
    <text evidence="2">The sequence shown here is derived from an EMBL/GenBank/DDBJ whole genome shotgun (WGS) entry which is preliminary data.</text>
</comment>
<name>A0A6A4TBJ3_SCOMX</name>
<evidence type="ECO:0000313" key="2">
    <source>
        <dbReference type="EMBL" id="KAF0039582.1"/>
    </source>
</evidence>
<dbReference type="EMBL" id="VEVO01000007">
    <property type="protein sequence ID" value="KAF0039582.1"/>
    <property type="molecule type" value="Genomic_DNA"/>
</dbReference>
<evidence type="ECO:0000256" key="1">
    <source>
        <dbReference type="SAM" id="MobiDB-lite"/>
    </source>
</evidence>
<feature type="region of interest" description="Disordered" evidence="1">
    <location>
        <begin position="106"/>
        <end position="176"/>
    </location>
</feature>
<protein>
    <submittedName>
        <fullName evidence="2">Uncharacterized protein</fullName>
    </submittedName>
</protein>
<gene>
    <name evidence="2" type="ORF">F2P81_007817</name>
</gene>
<reference evidence="2 3" key="1">
    <citation type="submission" date="2019-06" db="EMBL/GenBank/DDBJ databases">
        <title>Draft genomes of female and male turbot (Scophthalmus maximus).</title>
        <authorList>
            <person name="Xu H."/>
            <person name="Xu X.-W."/>
            <person name="Shao C."/>
            <person name="Chen S."/>
        </authorList>
    </citation>
    <scope>NUCLEOTIDE SEQUENCE [LARGE SCALE GENOMIC DNA]</scope>
    <source>
        <strain evidence="2">Ysfricsl-2016a</strain>
        <tissue evidence="2">Blood</tissue>
    </source>
</reference>
<organism evidence="2 3">
    <name type="scientific">Scophthalmus maximus</name>
    <name type="common">Turbot</name>
    <name type="synonym">Psetta maxima</name>
    <dbReference type="NCBI Taxonomy" id="52904"/>
    <lineage>
        <taxon>Eukaryota</taxon>
        <taxon>Metazoa</taxon>
        <taxon>Chordata</taxon>
        <taxon>Craniata</taxon>
        <taxon>Vertebrata</taxon>
        <taxon>Euteleostomi</taxon>
        <taxon>Actinopterygii</taxon>
        <taxon>Neopterygii</taxon>
        <taxon>Teleostei</taxon>
        <taxon>Neoteleostei</taxon>
        <taxon>Acanthomorphata</taxon>
        <taxon>Carangaria</taxon>
        <taxon>Pleuronectiformes</taxon>
        <taxon>Pleuronectoidei</taxon>
        <taxon>Scophthalmidae</taxon>
        <taxon>Scophthalmus</taxon>
    </lineage>
</organism>